<evidence type="ECO:0000313" key="4">
    <source>
        <dbReference type="Proteomes" id="UP001302477"/>
    </source>
</evidence>
<dbReference type="KEGG" id="mpaf:R5R33_17710"/>
<evidence type="ECO:0000259" key="2">
    <source>
        <dbReference type="Pfam" id="PF00144"/>
    </source>
</evidence>
<evidence type="ECO:0000313" key="3">
    <source>
        <dbReference type="EMBL" id="WOX05553.1"/>
    </source>
</evidence>
<dbReference type="GO" id="GO:0016787">
    <property type="term" value="F:hydrolase activity"/>
    <property type="evidence" value="ECO:0007669"/>
    <property type="project" value="UniProtKB-KW"/>
</dbReference>
<keyword evidence="1" id="KW-1133">Transmembrane helix</keyword>
<feature type="domain" description="Beta-lactamase-related" evidence="2">
    <location>
        <begin position="157"/>
        <end position="435"/>
    </location>
</feature>
<feature type="transmembrane region" description="Helical" evidence="1">
    <location>
        <begin position="6"/>
        <end position="24"/>
    </location>
</feature>
<dbReference type="Gene3D" id="3.40.710.10">
    <property type="entry name" value="DD-peptidase/beta-lactamase superfamily"/>
    <property type="match status" value="1"/>
</dbReference>
<organism evidence="3 4">
    <name type="scientific">Microbulbifer pacificus</name>
    <dbReference type="NCBI Taxonomy" id="407164"/>
    <lineage>
        <taxon>Bacteria</taxon>
        <taxon>Pseudomonadati</taxon>
        <taxon>Pseudomonadota</taxon>
        <taxon>Gammaproteobacteria</taxon>
        <taxon>Cellvibrionales</taxon>
        <taxon>Microbulbiferaceae</taxon>
        <taxon>Microbulbifer</taxon>
    </lineage>
</organism>
<dbReference type="InterPro" id="IPR001466">
    <property type="entry name" value="Beta-lactam-related"/>
</dbReference>
<gene>
    <name evidence="3" type="ORF">R5R33_17710</name>
</gene>
<keyword evidence="1" id="KW-0472">Membrane</keyword>
<evidence type="ECO:0000256" key="1">
    <source>
        <dbReference type="SAM" id="Phobius"/>
    </source>
</evidence>
<dbReference type="Pfam" id="PF00144">
    <property type="entry name" value="Beta-lactamase"/>
    <property type="match status" value="1"/>
</dbReference>
<name>A0AAU0MZL8_9GAMM</name>
<keyword evidence="3" id="KW-0378">Hydrolase</keyword>
<reference evidence="3 4" key="1">
    <citation type="submission" date="2023-10" db="EMBL/GenBank/DDBJ databases">
        <title>Description of Microbulbifer bruguierae sp. nov., isolated from the sediments of mangrove plant Bruguiera sexangula and comparative genomic analyses of the genus Microbulbifer.</title>
        <authorList>
            <person name="Long M."/>
        </authorList>
    </citation>
    <scope>NUCLEOTIDE SEQUENCE [LARGE SCALE GENOMIC DNA]</scope>
    <source>
        <strain evidence="3 4">SPO729</strain>
    </source>
</reference>
<dbReference type="RefSeq" id="WP_318954023.1">
    <property type="nucleotide sequence ID" value="NZ_CP137555.1"/>
</dbReference>
<dbReference type="AlphaFoldDB" id="A0AAU0MZL8"/>
<protein>
    <submittedName>
        <fullName evidence="3">Serine hydrolase</fullName>
    </submittedName>
</protein>
<dbReference type="Proteomes" id="UP001302477">
    <property type="component" value="Chromosome"/>
</dbReference>
<proteinExistence type="predicted"/>
<keyword evidence="1" id="KW-0812">Transmembrane</keyword>
<dbReference type="PANTHER" id="PTHR43283">
    <property type="entry name" value="BETA-LACTAMASE-RELATED"/>
    <property type="match status" value="1"/>
</dbReference>
<dbReference type="EMBL" id="CP137555">
    <property type="protein sequence ID" value="WOX05553.1"/>
    <property type="molecule type" value="Genomic_DNA"/>
</dbReference>
<sequence>MSISFYLLASISVVILLVASVWIWRRSLARRYRALRESLQVLIAMSAKLACSARHLSGFNDTRIRHDLLSYSPLFTLVRVRHSGYTTSASLLNCITAFAHFYPSLGTQLESQNPEKCRGIEAQEASGRPREKKGKKYTKGSLQTLLSALIREDNRLGFETRALLVIHEGQLMAAAYGTGIAPHTRLLGWSMSKSLLAILWGRMETLGLADIHQSRLFPEWEDDGRCTITLKNLLQMCDGLAFDETYRPGSDATRMLFGNGDCPSLYAPSRYALERPLTHKPGMYFSYSSGSTNLLARWMHQYLGSSEASAHFLQQELLAPLGLHRTFFEMDSDGVFVGSSYAYASAEDWGRLGALMLNDGCVGAQRILSSDWIRRAAEPNSSANDSRYGYQFWLNYGGKLPPLYPQLPPDSYFMLGNREQKLMLSPAHDTVIVRLGWSSTPYPIERRFGEILAQMRM</sequence>
<keyword evidence="4" id="KW-1185">Reference proteome</keyword>
<dbReference type="InterPro" id="IPR050789">
    <property type="entry name" value="Diverse_Enzym_Activities"/>
</dbReference>
<dbReference type="InterPro" id="IPR012338">
    <property type="entry name" value="Beta-lactam/transpept-like"/>
</dbReference>
<accession>A0AAU0MZL8</accession>
<dbReference type="SUPFAM" id="SSF56601">
    <property type="entry name" value="beta-lactamase/transpeptidase-like"/>
    <property type="match status" value="1"/>
</dbReference>
<dbReference type="PANTHER" id="PTHR43283:SF7">
    <property type="entry name" value="BETA-LACTAMASE-RELATED DOMAIN-CONTAINING PROTEIN"/>
    <property type="match status" value="1"/>
</dbReference>